<dbReference type="InterPro" id="IPR029061">
    <property type="entry name" value="THDP-binding"/>
</dbReference>
<keyword evidence="8" id="KW-0479">Metal-binding</keyword>
<dbReference type="SUPFAM" id="SSF52922">
    <property type="entry name" value="TK C-terminal domain-like"/>
    <property type="match status" value="1"/>
</dbReference>
<dbReference type="GO" id="GO:0030976">
    <property type="term" value="F:thiamine pyrophosphate binding"/>
    <property type="evidence" value="ECO:0007669"/>
    <property type="project" value="TreeGrafter"/>
</dbReference>
<name>A0A2M7QCP3_9BACT</name>
<gene>
    <name evidence="13" type="ORF">COY90_04845</name>
</gene>
<evidence type="ECO:0000256" key="3">
    <source>
        <dbReference type="ARBA" id="ARBA00001946"/>
    </source>
</evidence>
<evidence type="ECO:0000256" key="6">
    <source>
        <dbReference type="ARBA" id="ARBA00011738"/>
    </source>
</evidence>
<dbReference type="GO" id="GO:0005737">
    <property type="term" value="C:cytoplasm"/>
    <property type="evidence" value="ECO:0007669"/>
    <property type="project" value="UniProtKB-ARBA"/>
</dbReference>
<dbReference type="InterPro" id="IPR051424">
    <property type="entry name" value="Transketolase-like"/>
</dbReference>
<evidence type="ECO:0000256" key="9">
    <source>
        <dbReference type="ARBA" id="ARBA00022837"/>
    </source>
</evidence>
<comment type="subunit">
    <text evidence="6">Homodimer.</text>
</comment>
<evidence type="ECO:0000256" key="8">
    <source>
        <dbReference type="ARBA" id="ARBA00022723"/>
    </source>
</evidence>
<keyword evidence="7" id="KW-0808">Transferase</keyword>
<dbReference type="FunFam" id="3.40.50.970:FF:000129">
    <property type="entry name" value="Transketolase"/>
    <property type="match status" value="1"/>
</dbReference>
<dbReference type="Pfam" id="PF00456">
    <property type="entry name" value="Transketolase_N"/>
    <property type="match status" value="2"/>
</dbReference>
<organism evidence="13 14">
    <name type="scientific">Candidatus Roizmanbacteria bacterium CG_4_10_14_0_8_um_filter_39_9</name>
    <dbReference type="NCBI Taxonomy" id="1974829"/>
    <lineage>
        <taxon>Bacteria</taxon>
        <taxon>Candidatus Roizmaniibacteriota</taxon>
    </lineage>
</organism>
<comment type="cofactor">
    <cofactor evidence="1">
        <name>Ca(2+)</name>
        <dbReference type="ChEBI" id="CHEBI:29108"/>
    </cofactor>
</comment>
<evidence type="ECO:0000256" key="2">
    <source>
        <dbReference type="ARBA" id="ARBA00001936"/>
    </source>
</evidence>
<dbReference type="Proteomes" id="UP000230108">
    <property type="component" value="Unassembled WGS sequence"/>
</dbReference>
<dbReference type="Gene3D" id="3.40.50.970">
    <property type="match status" value="2"/>
</dbReference>
<dbReference type="CDD" id="cd02012">
    <property type="entry name" value="TPP_TK"/>
    <property type="match status" value="1"/>
</dbReference>
<evidence type="ECO:0000313" key="13">
    <source>
        <dbReference type="EMBL" id="PIY68640.1"/>
    </source>
</evidence>
<evidence type="ECO:0000256" key="11">
    <source>
        <dbReference type="ARBA" id="ARBA00023052"/>
    </source>
</evidence>
<feature type="domain" description="Transketolase-like pyrimidine-binding" evidence="12">
    <location>
        <begin position="371"/>
        <end position="534"/>
    </location>
</feature>
<evidence type="ECO:0000259" key="12">
    <source>
        <dbReference type="SMART" id="SM00861"/>
    </source>
</evidence>
<evidence type="ECO:0000256" key="7">
    <source>
        <dbReference type="ARBA" id="ARBA00022679"/>
    </source>
</evidence>
<dbReference type="SMART" id="SM00861">
    <property type="entry name" value="Transket_pyr"/>
    <property type="match status" value="1"/>
</dbReference>
<dbReference type="EMBL" id="PFLF01000103">
    <property type="protein sequence ID" value="PIY68640.1"/>
    <property type="molecule type" value="Genomic_DNA"/>
</dbReference>
<dbReference type="SUPFAM" id="SSF52518">
    <property type="entry name" value="Thiamin diphosphate-binding fold (THDP-binding)"/>
    <property type="match status" value="2"/>
</dbReference>
<comment type="caution">
    <text evidence="13">The sequence shown here is derived from an EMBL/GenBank/DDBJ whole genome shotgun (WGS) entry which is preliminary data.</text>
</comment>
<dbReference type="PANTHER" id="PTHR43195">
    <property type="entry name" value="TRANSKETOLASE"/>
    <property type="match status" value="1"/>
</dbReference>
<dbReference type="Gene3D" id="3.40.50.920">
    <property type="match status" value="1"/>
</dbReference>
<keyword evidence="11" id="KW-0786">Thiamine pyrophosphate</keyword>
<comment type="cofactor">
    <cofactor evidence="4">
        <name>thiamine diphosphate</name>
        <dbReference type="ChEBI" id="CHEBI:58937"/>
    </cofactor>
</comment>
<evidence type="ECO:0000256" key="10">
    <source>
        <dbReference type="ARBA" id="ARBA00022842"/>
    </source>
</evidence>
<dbReference type="GO" id="GO:0004802">
    <property type="term" value="F:transketolase activity"/>
    <property type="evidence" value="ECO:0007669"/>
    <property type="project" value="TreeGrafter"/>
</dbReference>
<dbReference type="InterPro" id="IPR009014">
    <property type="entry name" value="Transketo_C/PFOR_II"/>
</dbReference>
<proteinExistence type="inferred from homology"/>
<evidence type="ECO:0000256" key="1">
    <source>
        <dbReference type="ARBA" id="ARBA00001913"/>
    </source>
</evidence>
<keyword evidence="10" id="KW-0460">Magnesium</keyword>
<dbReference type="InterPro" id="IPR005474">
    <property type="entry name" value="Transketolase_N"/>
</dbReference>
<sequence length="680" mass="75903">MTKKNETNIRELCKLIRSDILSMTTAAVSGHATSALSAVELMATLFFGGYYRYDLNHSDNRFNDRVIFSKGHAAPLLYALYHAAGALSYDELLTLRHLTSHLEGHPTLRFPYTEVATGSLGQGLSMAVGMALGMRLRFQNEMTGVENPGLPTARRAPNRSRALAGKDLRQNLSFQPPKIYVLLGDSELAEGQNWEAAQIASYYKLDNIVAIVDVNRLGQRGETMLQWDLKTYEKRFASFGWNTIILPDGHDIPQISKAFHHIHQRLTTNDLPAGRQDQRPTVIIAKTIKGKGVAMWENKNGFHSKQIAPVDLKKTIKELGDVDMHVRGTIQKPNKNISLDSRLRGNDKFDHILTRLEKTLHVTHYALNDPIPTKLAFGQALVDIGAAHPEVVVLDAEVSNSTHTDMFKKAYPDRFLEMFIAEQNMVSTAVGLNKQGFVPFVSTFAAFVSRAFDQIRMAQYSKSHMIIAGSYAGVMTGMDGASGMGLEDISMMRSIQKSTVVYPSDAVSAYKLTKGLVHHKEISYIRLTREKTPTLYEKGEEFPIGGLKILRSSPKDRVVLIGAGITVHVALKAYELLKKQKIFTTVVDLYSIKPLDVEMLQTLAKKTPHFIVAEDHFEFGGIGEAVLSALSTNDQRLTTNLCFDHLCVRKLPHSGTPHELLHFEHLDARSMVNLVLRDRR</sequence>
<dbReference type="Pfam" id="PF02780">
    <property type="entry name" value="Transketolase_C"/>
    <property type="match status" value="1"/>
</dbReference>
<keyword evidence="9" id="KW-0106">Calcium</keyword>
<evidence type="ECO:0000256" key="5">
    <source>
        <dbReference type="ARBA" id="ARBA00007131"/>
    </source>
</evidence>
<evidence type="ECO:0000313" key="14">
    <source>
        <dbReference type="Proteomes" id="UP000230108"/>
    </source>
</evidence>
<dbReference type="InterPro" id="IPR005475">
    <property type="entry name" value="Transketolase-like_Pyr-bd"/>
</dbReference>
<accession>A0A2M7QCP3</accession>
<comment type="similarity">
    <text evidence="5">Belongs to the transketolase family.</text>
</comment>
<dbReference type="Pfam" id="PF02779">
    <property type="entry name" value="Transket_pyr"/>
    <property type="match status" value="1"/>
</dbReference>
<dbReference type="NCBIfam" id="NF004559">
    <property type="entry name" value="PRK05899.2-5"/>
    <property type="match status" value="1"/>
</dbReference>
<dbReference type="AlphaFoldDB" id="A0A2M7QCP3"/>
<comment type="cofactor">
    <cofactor evidence="2">
        <name>Mn(2+)</name>
        <dbReference type="ChEBI" id="CHEBI:29035"/>
    </cofactor>
</comment>
<comment type="cofactor">
    <cofactor evidence="3">
        <name>Mg(2+)</name>
        <dbReference type="ChEBI" id="CHEBI:18420"/>
    </cofactor>
</comment>
<protein>
    <submittedName>
        <fullName evidence="13">Transketolase</fullName>
    </submittedName>
</protein>
<dbReference type="CDD" id="cd07033">
    <property type="entry name" value="TPP_PYR_DXS_TK_like"/>
    <property type="match status" value="1"/>
</dbReference>
<evidence type="ECO:0000256" key="4">
    <source>
        <dbReference type="ARBA" id="ARBA00001964"/>
    </source>
</evidence>
<dbReference type="GO" id="GO:0046872">
    <property type="term" value="F:metal ion binding"/>
    <property type="evidence" value="ECO:0007669"/>
    <property type="project" value="UniProtKB-KW"/>
</dbReference>
<dbReference type="InterPro" id="IPR033248">
    <property type="entry name" value="Transketolase_C"/>
</dbReference>
<dbReference type="PANTHER" id="PTHR43195:SF1">
    <property type="entry name" value="FI06132P-RELATED"/>
    <property type="match status" value="1"/>
</dbReference>
<reference evidence="14" key="1">
    <citation type="submission" date="2017-09" db="EMBL/GenBank/DDBJ databases">
        <title>Depth-based differentiation of microbial function through sediment-hosted aquifers and enrichment of novel symbionts in the deep terrestrial subsurface.</title>
        <authorList>
            <person name="Probst A.J."/>
            <person name="Ladd B."/>
            <person name="Jarett J.K."/>
            <person name="Geller-Mcgrath D.E."/>
            <person name="Sieber C.M.K."/>
            <person name="Emerson J.B."/>
            <person name="Anantharaman K."/>
            <person name="Thomas B.C."/>
            <person name="Malmstrom R."/>
            <person name="Stieglmeier M."/>
            <person name="Klingl A."/>
            <person name="Woyke T."/>
            <person name="Ryan C.M."/>
            <person name="Banfield J.F."/>
        </authorList>
    </citation>
    <scope>NUCLEOTIDE SEQUENCE [LARGE SCALE GENOMIC DNA]</scope>
</reference>